<organism evidence="1 2">
    <name type="scientific">Myroides pelagicus</name>
    <dbReference type="NCBI Taxonomy" id="270914"/>
    <lineage>
        <taxon>Bacteria</taxon>
        <taxon>Pseudomonadati</taxon>
        <taxon>Bacteroidota</taxon>
        <taxon>Flavobacteriia</taxon>
        <taxon>Flavobacteriales</taxon>
        <taxon>Flavobacteriaceae</taxon>
        <taxon>Myroides</taxon>
    </lineage>
</organism>
<dbReference type="InterPro" id="IPR006448">
    <property type="entry name" value="Phage_term_ssu_P27"/>
</dbReference>
<protein>
    <recommendedName>
        <fullName evidence="3">Phage terminase small subunit P27 family</fullName>
    </recommendedName>
</protein>
<dbReference type="RefSeq" id="WP_155034406.1">
    <property type="nucleotide sequence ID" value="NZ_JBHTIG010000060.1"/>
</dbReference>
<proteinExistence type="predicted"/>
<reference evidence="1 2" key="1">
    <citation type="journal article" date="2006" name="Int. J. Syst. Evol. Microbiol.">
        <title>Myroides pelagicus sp. nov., isolated from seawater in Thailand.</title>
        <authorList>
            <person name="Yoon J."/>
            <person name="Maneerat S."/>
            <person name="Kawai F."/>
            <person name="Yokota A."/>
        </authorList>
    </citation>
    <scope>NUCLEOTIDE SEQUENCE [LARGE SCALE GENOMIC DNA]</scope>
    <source>
        <strain evidence="1 2">SM1T</strain>
    </source>
</reference>
<keyword evidence="2" id="KW-1185">Reference proteome</keyword>
<dbReference type="Proteomes" id="UP000488936">
    <property type="component" value="Unassembled WGS sequence"/>
</dbReference>
<evidence type="ECO:0008006" key="3">
    <source>
        <dbReference type="Google" id="ProtNLM"/>
    </source>
</evidence>
<dbReference type="Pfam" id="PF05119">
    <property type="entry name" value="Terminase_4"/>
    <property type="match status" value="1"/>
</dbReference>
<evidence type="ECO:0000313" key="2">
    <source>
        <dbReference type="Proteomes" id="UP000488936"/>
    </source>
</evidence>
<dbReference type="OrthoDB" id="1447831at2"/>
<dbReference type="EMBL" id="WMJY01000001">
    <property type="protein sequence ID" value="MTH28416.1"/>
    <property type="molecule type" value="Genomic_DNA"/>
</dbReference>
<accession>A0A7K1GHM4</accession>
<comment type="caution">
    <text evidence="1">The sequence shown here is derived from an EMBL/GenBank/DDBJ whole genome shotgun (WGS) entry which is preliminary data.</text>
</comment>
<evidence type="ECO:0000313" key="1">
    <source>
        <dbReference type="EMBL" id="MTH28416.1"/>
    </source>
</evidence>
<sequence length="166" mass="18696">MKENNKVVNMAGELLSWDDASSGKKNKNLYDVLDKLPAPLAKFNLSKDQKYWYKYFGEQLVSSGRLTKPDLVHLHRLATTIDYYIQAEAEINSRGFQGGLIQTFKGGATNVSGYVTVREKMIKDLDDLSKHFGFSFKDRSKLTEVKTSDPGQGDLFAGFLNQKFGN</sequence>
<gene>
    <name evidence="1" type="ORF">GJV77_00550</name>
</gene>
<name>A0A7K1GHM4_9FLAO</name>
<dbReference type="AlphaFoldDB" id="A0A7K1GHM4"/>